<evidence type="ECO:0000256" key="4">
    <source>
        <dbReference type="PROSITE-ProRule" id="PRU00449"/>
    </source>
</evidence>
<keyword evidence="3" id="KW-0862">Zinc</keyword>
<feature type="domain" description="A20-type" evidence="6">
    <location>
        <begin position="9"/>
        <end position="43"/>
    </location>
</feature>
<evidence type="ECO:0000259" key="6">
    <source>
        <dbReference type="PROSITE" id="PS51036"/>
    </source>
</evidence>
<accession>A0A3B0NHJ0</accession>
<dbReference type="InterPro" id="IPR035896">
    <property type="entry name" value="AN1-like_Znf"/>
</dbReference>
<dbReference type="Gene3D" id="4.10.1110.10">
    <property type="entry name" value="AN1-like Zinc finger"/>
    <property type="match status" value="1"/>
</dbReference>
<dbReference type="Pfam" id="PF01428">
    <property type="entry name" value="zf-AN1"/>
    <property type="match status" value="1"/>
</dbReference>
<dbReference type="PANTHER" id="PTHR10634">
    <property type="entry name" value="AN1-TYPE ZINC FINGER PROTEIN"/>
    <property type="match status" value="1"/>
</dbReference>
<dbReference type="InterPro" id="IPR002653">
    <property type="entry name" value="Znf_A20"/>
</dbReference>
<dbReference type="GO" id="GO:0003677">
    <property type="term" value="F:DNA binding"/>
    <property type="evidence" value="ECO:0007669"/>
    <property type="project" value="InterPro"/>
</dbReference>
<dbReference type="InterPro" id="IPR000058">
    <property type="entry name" value="Znf_AN1"/>
</dbReference>
<dbReference type="PROSITE" id="PS51036">
    <property type="entry name" value="ZF_A20"/>
    <property type="match status" value="1"/>
</dbReference>
<evidence type="ECO:0000313" key="9">
    <source>
        <dbReference type="EMBL" id="SVP94635.1"/>
    </source>
</evidence>
<dbReference type="SUPFAM" id="SSF118310">
    <property type="entry name" value="AN1-like Zinc finger"/>
    <property type="match status" value="1"/>
</dbReference>
<protein>
    <submittedName>
        <fullName evidence="8">A20-like zinc finger/AN1-like Zinc finger containing protein, putative</fullName>
    </submittedName>
</protein>
<feature type="domain" description="AN1-type" evidence="7">
    <location>
        <begin position="124"/>
        <end position="170"/>
    </location>
</feature>
<dbReference type="SUPFAM" id="SSF57716">
    <property type="entry name" value="Glucocorticoid receptor-like (DNA-binding domain)"/>
    <property type="match status" value="1"/>
</dbReference>
<proteinExistence type="predicted"/>
<dbReference type="SMART" id="SM00154">
    <property type="entry name" value="ZnF_AN1"/>
    <property type="match status" value="1"/>
</dbReference>
<dbReference type="PROSITE" id="PS51039">
    <property type="entry name" value="ZF_AN1"/>
    <property type="match status" value="1"/>
</dbReference>
<evidence type="ECO:0000259" key="7">
    <source>
        <dbReference type="PROSITE" id="PS51039"/>
    </source>
</evidence>
<evidence type="ECO:0000313" key="8">
    <source>
        <dbReference type="EMBL" id="SVP94068.1"/>
    </source>
</evidence>
<dbReference type="Gene3D" id="1.20.5.4770">
    <property type="match status" value="1"/>
</dbReference>
<dbReference type="InterPro" id="IPR050652">
    <property type="entry name" value="AN1_A20_ZnFinger"/>
</dbReference>
<evidence type="ECO:0000256" key="5">
    <source>
        <dbReference type="SAM" id="MobiDB-lite"/>
    </source>
</evidence>
<dbReference type="EMBL" id="UIVS01000004">
    <property type="protein sequence ID" value="SVP94635.1"/>
    <property type="molecule type" value="Genomic_DNA"/>
</dbReference>
<dbReference type="AlphaFoldDB" id="A0A3B0NHJ0"/>
<keyword evidence="1" id="KW-0479">Metal-binding</keyword>
<evidence type="ECO:0000256" key="2">
    <source>
        <dbReference type="ARBA" id="ARBA00022771"/>
    </source>
</evidence>
<dbReference type="GO" id="GO:0008270">
    <property type="term" value="F:zinc ion binding"/>
    <property type="evidence" value="ECO:0007669"/>
    <property type="project" value="UniProtKB-KW"/>
</dbReference>
<gene>
    <name evidence="8" type="ORF">TAT_000306900</name>
    <name evidence="9" type="ORF">TAV_000306900</name>
</gene>
<name>A0A3B0NHJ0_THEAN</name>
<feature type="compositionally biased region" description="Low complexity" evidence="5">
    <location>
        <begin position="65"/>
        <end position="87"/>
    </location>
</feature>
<dbReference type="EMBL" id="UIVT01000004">
    <property type="protein sequence ID" value="SVP94068.1"/>
    <property type="molecule type" value="Genomic_DNA"/>
</dbReference>
<organism evidence="8">
    <name type="scientific">Theileria annulata</name>
    <dbReference type="NCBI Taxonomy" id="5874"/>
    <lineage>
        <taxon>Eukaryota</taxon>
        <taxon>Sar</taxon>
        <taxon>Alveolata</taxon>
        <taxon>Apicomplexa</taxon>
        <taxon>Aconoidasida</taxon>
        <taxon>Piroplasmida</taxon>
        <taxon>Theileriidae</taxon>
        <taxon>Theileria</taxon>
    </lineage>
</organism>
<dbReference type="VEuPathDB" id="PiroplasmaDB:TA08940"/>
<reference evidence="8" key="1">
    <citation type="submission" date="2018-07" db="EMBL/GenBank/DDBJ databases">
        <authorList>
            <person name="Quirk P.G."/>
            <person name="Krulwich T.A."/>
        </authorList>
    </citation>
    <scope>NUCLEOTIDE SEQUENCE</scope>
    <source>
        <strain evidence="8">Anand</strain>
    </source>
</reference>
<dbReference type="Pfam" id="PF01754">
    <property type="entry name" value="zf-A20"/>
    <property type="match status" value="1"/>
</dbReference>
<evidence type="ECO:0000256" key="1">
    <source>
        <dbReference type="ARBA" id="ARBA00022723"/>
    </source>
</evidence>
<feature type="region of interest" description="Disordered" evidence="5">
    <location>
        <begin position="50"/>
        <end position="87"/>
    </location>
</feature>
<dbReference type="SMART" id="SM00259">
    <property type="entry name" value="ZnF_A20"/>
    <property type="match status" value="1"/>
</dbReference>
<keyword evidence="2 4" id="KW-0863">Zinc-finger</keyword>
<feature type="compositionally biased region" description="Polar residues" evidence="5">
    <location>
        <begin position="50"/>
        <end position="64"/>
    </location>
</feature>
<sequence>MNNDRDQHTSPPIMCKNNCGFCGSPANENYCSKCYREHLKRKSLLVNTSVTVTGPSDSNGPDTSTVGTMSTGTDATTSTNTLTTSNTTVVPNTLTTSSTTVGASTVTDTVTEKLENDTNVKIEENIENRCNICKKMVGLLGFSCRCGNVFCSLHRQANVHNCQFDYKSYNRIQLERKSVKVVADKLERI</sequence>
<dbReference type="PANTHER" id="PTHR10634:SF149">
    <property type="entry name" value="AN1-TYPE DOMAIN-CONTAINING PROTEIN-RELATED"/>
    <property type="match status" value="1"/>
</dbReference>
<evidence type="ECO:0000256" key="3">
    <source>
        <dbReference type="ARBA" id="ARBA00022833"/>
    </source>
</evidence>